<dbReference type="Gene3D" id="3.40.80.10">
    <property type="entry name" value="Peptidoglycan recognition protein-like"/>
    <property type="match status" value="1"/>
</dbReference>
<feature type="domain" description="N-acetylmuramoyl-L-alanine amidase" evidence="7">
    <location>
        <begin position="47"/>
        <end position="213"/>
    </location>
</feature>
<evidence type="ECO:0000256" key="6">
    <source>
        <dbReference type="ARBA" id="ARBA00032390"/>
    </source>
</evidence>
<evidence type="ECO:0000313" key="9">
    <source>
        <dbReference type="Proteomes" id="UP000031014"/>
    </source>
</evidence>
<evidence type="ECO:0000259" key="7">
    <source>
        <dbReference type="SMART" id="SM00644"/>
    </source>
</evidence>
<dbReference type="InterPro" id="IPR002502">
    <property type="entry name" value="Amidase_domain"/>
</dbReference>
<comment type="catalytic activity">
    <reaction evidence="1">
        <text>Hydrolyzes the link between N-acetylmuramoyl residues and L-amino acid residues in certain cell-wall glycopeptides.</text>
        <dbReference type="EC" id="3.5.1.28"/>
    </reaction>
</comment>
<evidence type="ECO:0000256" key="3">
    <source>
        <dbReference type="ARBA" id="ARBA00022801"/>
    </source>
</evidence>
<evidence type="ECO:0000256" key="4">
    <source>
        <dbReference type="ARBA" id="ARBA00023316"/>
    </source>
</evidence>
<evidence type="ECO:0000256" key="1">
    <source>
        <dbReference type="ARBA" id="ARBA00001561"/>
    </source>
</evidence>
<keyword evidence="3 8" id="KW-0378">Hydrolase</keyword>
<accession>A0A0A8X6T9</accession>
<name>A0A0A8X6T9_MESS1</name>
<dbReference type="Proteomes" id="UP000031014">
    <property type="component" value="Unassembled WGS sequence"/>
</dbReference>
<sequence>MVLSFIIFIIGGCSERLHEEAVAKADVKESEGSLNIERKIPLIKDYLPNMNFVPRSNVTTHVVLHFISNAANNPENPYVYEDIRKIFIDYDVSPHYMIDRDGKIYFLMPESRAARHSGKGELSAFSEYKDHLNRYSIGIELLAIGTEAEMESMMSADHYKKIPQEHIGYTEEQYKALNLLLEDIMARNKEIKKDRIHIIGHDEYAPERKTDPGSLFDWDRIMLEGE</sequence>
<dbReference type="GO" id="GO:0009254">
    <property type="term" value="P:peptidoglycan turnover"/>
    <property type="evidence" value="ECO:0007669"/>
    <property type="project" value="TreeGrafter"/>
</dbReference>
<dbReference type="Pfam" id="PF01510">
    <property type="entry name" value="Amidase_2"/>
    <property type="match status" value="1"/>
</dbReference>
<evidence type="ECO:0000256" key="5">
    <source>
        <dbReference type="ARBA" id="ARBA00030881"/>
    </source>
</evidence>
<evidence type="ECO:0000256" key="2">
    <source>
        <dbReference type="ARBA" id="ARBA00011901"/>
    </source>
</evidence>
<dbReference type="PANTHER" id="PTHR30417:SF1">
    <property type="entry name" value="N-ACETYLMURAMOYL-L-ALANINE AMIDASE AMID"/>
    <property type="match status" value="1"/>
</dbReference>
<dbReference type="CDD" id="cd06583">
    <property type="entry name" value="PGRP"/>
    <property type="match status" value="1"/>
</dbReference>
<dbReference type="EC" id="3.5.1.28" evidence="2"/>
<dbReference type="STRING" id="1321606.SAMD00020551_2911"/>
<organism evidence="8 9">
    <name type="scientific">Mesobacillus selenatarsenatis (strain DSM 18680 / JCM 14380 / FERM P-15431 / SF-1)</name>
    <dbReference type="NCBI Taxonomy" id="1321606"/>
    <lineage>
        <taxon>Bacteria</taxon>
        <taxon>Bacillati</taxon>
        <taxon>Bacillota</taxon>
        <taxon>Bacilli</taxon>
        <taxon>Bacillales</taxon>
        <taxon>Bacillaceae</taxon>
        <taxon>Mesobacillus</taxon>
    </lineage>
</organism>
<protein>
    <recommendedName>
        <fullName evidence="2">N-acetylmuramoyl-L-alanine amidase</fullName>
        <ecNumber evidence="2">3.5.1.28</ecNumber>
    </recommendedName>
    <alternativeName>
        <fullName evidence="6">Autolysin</fullName>
    </alternativeName>
    <alternativeName>
        <fullName evidence="5">Cell wall hydrolase</fullName>
    </alternativeName>
</protein>
<evidence type="ECO:0000313" key="8">
    <source>
        <dbReference type="EMBL" id="GAM14757.1"/>
    </source>
</evidence>
<keyword evidence="9" id="KW-1185">Reference proteome</keyword>
<keyword evidence="4" id="KW-0961">Cell wall biogenesis/degradation</keyword>
<dbReference type="GO" id="GO:0071555">
    <property type="term" value="P:cell wall organization"/>
    <property type="evidence" value="ECO:0007669"/>
    <property type="project" value="UniProtKB-KW"/>
</dbReference>
<dbReference type="SMART" id="SM00644">
    <property type="entry name" value="Ami_2"/>
    <property type="match status" value="1"/>
</dbReference>
<dbReference type="InterPro" id="IPR036505">
    <property type="entry name" value="Amidase/PGRP_sf"/>
</dbReference>
<proteinExistence type="predicted"/>
<dbReference type="InterPro" id="IPR051206">
    <property type="entry name" value="NAMLAA_amidase_2"/>
</dbReference>
<dbReference type="GO" id="GO:0009253">
    <property type="term" value="P:peptidoglycan catabolic process"/>
    <property type="evidence" value="ECO:0007669"/>
    <property type="project" value="InterPro"/>
</dbReference>
<comment type="caution">
    <text evidence="8">The sequence shown here is derived from an EMBL/GenBank/DDBJ whole genome shotgun (WGS) entry which is preliminary data.</text>
</comment>
<dbReference type="AlphaFoldDB" id="A0A0A8X6T9"/>
<reference evidence="8 9" key="1">
    <citation type="submission" date="2013-06" db="EMBL/GenBank/DDBJ databases">
        <title>Whole genome shotgun sequence of Bacillus selenatarsenatis SF-1.</title>
        <authorList>
            <person name="Kuroda M."/>
            <person name="Sei K."/>
            <person name="Yamashita M."/>
            <person name="Ike M."/>
        </authorList>
    </citation>
    <scope>NUCLEOTIDE SEQUENCE [LARGE SCALE GENOMIC DNA]</scope>
    <source>
        <strain evidence="8 9">SF-1</strain>
    </source>
</reference>
<dbReference type="EMBL" id="BASE01000069">
    <property type="protein sequence ID" value="GAM14757.1"/>
    <property type="molecule type" value="Genomic_DNA"/>
</dbReference>
<dbReference type="PANTHER" id="PTHR30417">
    <property type="entry name" value="N-ACETYLMURAMOYL-L-ALANINE AMIDASE AMID"/>
    <property type="match status" value="1"/>
</dbReference>
<dbReference type="SUPFAM" id="SSF55846">
    <property type="entry name" value="N-acetylmuramoyl-L-alanine amidase-like"/>
    <property type="match status" value="1"/>
</dbReference>
<dbReference type="GO" id="GO:0008745">
    <property type="term" value="F:N-acetylmuramoyl-L-alanine amidase activity"/>
    <property type="evidence" value="ECO:0007669"/>
    <property type="project" value="UniProtKB-EC"/>
</dbReference>
<gene>
    <name evidence="8" type="ORF">SAMD00020551_2911</name>
</gene>